<dbReference type="Pfam" id="PF01939">
    <property type="entry name" value="NucS_C"/>
    <property type="match status" value="1"/>
</dbReference>
<dbReference type="InterPro" id="IPR011856">
    <property type="entry name" value="tRNA_endonuc-like_dom_sf"/>
</dbReference>
<proteinExistence type="predicted"/>
<gene>
    <name evidence="2" type="ORF">NOI20_02430</name>
</gene>
<comment type="caution">
    <text evidence="2">The sequence shown here is derived from an EMBL/GenBank/DDBJ whole genome shotgun (WGS) entry which is preliminary data.</text>
</comment>
<dbReference type="GO" id="GO:0003676">
    <property type="term" value="F:nucleic acid binding"/>
    <property type="evidence" value="ECO:0007669"/>
    <property type="project" value="InterPro"/>
</dbReference>
<dbReference type="Proteomes" id="UP001227162">
    <property type="component" value="Unassembled WGS sequence"/>
</dbReference>
<keyword evidence="2" id="KW-0378">Hydrolase</keyword>
<keyword evidence="3" id="KW-1185">Reference proteome</keyword>
<dbReference type="Gene3D" id="3.40.1350.10">
    <property type="match status" value="1"/>
</dbReference>
<name>A0AAJ1X3Y2_9RHOB</name>
<dbReference type="GO" id="GO:0004519">
    <property type="term" value="F:endonuclease activity"/>
    <property type="evidence" value="ECO:0007669"/>
    <property type="project" value="UniProtKB-KW"/>
</dbReference>
<dbReference type="AlphaFoldDB" id="A0AAJ1X3Y2"/>
<evidence type="ECO:0000313" key="2">
    <source>
        <dbReference type="EMBL" id="MDQ2092961.1"/>
    </source>
</evidence>
<reference evidence="2" key="2">
    <citation type="submission" date="2023-04" db="EMBL/GenBank/DDBJ databases">
        <title>'Rhodoalgimonas zhirmunskyi' gen. nov., isolated from a red alga.</title>
        <authorList>
            <person name="Nedashkovskaya O.I."/>
            <person name="Otstavnykh N.Y."/>
            <person name="Bystritskaya E.P."/>
            <person name="Balabanova L.A."/>
            <person name="Isaeva M.P."/>
        </authorList>
    </citation>
    <scope>NUCLEOTIDE SEQUENCE</scope>
    <source>
        <strain evidence="2">10Alg 79</strain>
    </source>
</reference>
<reference evidence="2" key="1">
    <citation type="submission" date="2022-07" db="EMBL/GenBank/DDBJ databases">
        <authorList>
            <person name="Otstavnykh N."/>
            <person name="Isaeva M."/>
            <person name="Bystritskaya E."/>
        </authorList>
    </citation>
    <scope>NUCLEOTIDE SEQUENCE</scope>
    <source>
        <strain evidence="2">10Alg 79</strain>
    </source>
</reference>
<dbReference type="RefSeq" id="WP_317624569.1">
    <property type="nucleotide sequence ID" value="NZ_JANFFA010000001.1"/>
</dbReference>
<evidence type="ECO:0000313" key="3">
    <source>
        <dbReference type="Proteomes" id="UP001227162"/>
    </source>
</evidence>
<accession>A0AAJ1X3Y2</accession>
<keyword evidence="2" id="KW-0540">Nuclease</keyword>
<dbReference type="EMBL" id="JANFFA010000001">
    <property type="protein sequence ID" value="MDQ2092961.1"/>
    <property type="molecule type" value="Genomic_DNA"/>
</dbReference>
<sequence length="291" mass="32639">MEYQAYPNGIVVEEVDGGLLVRQHGEAYVARNWRLTIPVERLIETALESGLGCMIREDHPLRKARWPNARGVVYLAFSAAPDLQWSVAIDTFRAGRGDYGHAVFNGKYHTQFFKKGIPFVFEGRNKTSGHLVVARDSVIPTLKALSDFDHSVLALNRTVHQGDGFTTEYVIQHSIIANWEQTPWGERYVIVQDEFPVDGGLTSRRIDILARERLTGDWLIIELKRAEARPAAVDQVADYLLALGQQDKFAHGRLDGVLVAERIPPAVRTLAEAEGVATYEIGWPLNLKRVV</sequence>
<keyword evidence="2" id="KW-0255">Endonuclease</keyword>
<organism evidence="2 3">
    <name type="scientific">Rhodalgimonas zhirmunskyi</name>
    <dbReference type="NCBI Taxonomy" id="2964767"/>
    <lineage>
        <taxon>Bacteria</taxon>
        <taxon>Pseudomonadati</taxon>
        <taxon>Pseudomonadota</taxon>
        <taxon>Alphaproteobacteria</taxon>
        <taxon>Rhodobacterales</taxon>
        <taxon>Roseobacteraceae</taxon>
        <taxon>Rhodalgimonas</taxon>
    </lineage>
</organism>
<evidence type="ECO:0000259" key="1">
    <source>
        <dbReference type="Pfam" id="PF01939"/>
    </source>
</evidence>
<dbReference type="InterPro" id="IPR048301">
    <property type="entry name" value="NucS_C"/>
</dbReference>
<protein>
    <submittedName>
        <fullName evidence="2">Endonuclease NucS</fullName>
    </submittedName>
</protein>
<feature type="domain" description="Endonuclease NucS C-terminal" evidence="1">
    <location>
        <begin position="186"/>
        <end position="289"/>
    </location>
</feature>